<sequence length="101" mass="11760">MRWRLLYEPVVQDIIRLFKPNDPHPVDMLRTSLQRLARDLGADVDTTRAALTALAQREDFTVSADPDQFTEYHVFEIRVDWDVFARSRISVGLDLQEHPVP</sequence>
<evidence type="ECO:0000313" key="2">
    <source>
        <dbReference type="Proteomes" id="UP000199352"/>
    </source>
</evidence>
<dbReference type="OrthoDB" id="3369851at2"/>
<dbReference type="Proteomes" id="UP000199352">
    <property type="component" value="Unassembled WGS sequence"/>
</dbReference>
<keyword evidence="2" id="KW-1185">Reference proteome</keyword>
<proteinExistence type="predicted"/>
<reference evidence="2" key="1">
    <citation type="submission" date="2016-10" db="EMBL/GenBank/DDBJ databases">
        <authorList>
            <person name="Varghese N."/>
            <person name="Submissions S."/>
        </authorList>
    </citation>
    <scope>NUCLEOTIDE SEQUENCE [LARGE SCALE GENOMIC DNA]</scope>
    <source>
        <strain evidence="2">CGMCC 4.3525</strain>
    </source>
</reference>
<name>A0A1H9RWM5_9PSEU</name>
<dbReference type="Pfam" id="PF19508">
    <property type="entry name" value="DUF6042"/>
    <property type="match status" value="1"/>
</dbReference>
<evidence type="ECO:0000313" key="1">
    <source>
        <dbReference type="EMBL" id="SER76573.1"/>
    </source>
</evidence>
<dbReference type="EMBL" id="FOFR01000015">
    <property type="protein sequence ID" value="SER76573.1"/>
    <property type="molecule type" value="Genomic_DNA"/>
</dbReference>
<dbReference type="AlphaFoldDB" id="A0A1H9RWM5"/>
<dbReference type="InterPro" id="IPR046105">
    <property type="entry name" value="DUF6042"/>
</dbReference>
<accession>A0A1H9RWM5</accession>
<gene>
    <name evidence="1" type="ORF">SAMN05216188_11575</name>
</gene>
<organism evidence="1 2">
    <name type="scientific">Lentzea xinjiangensis</name>
    <dbReference type="NCBI Taxonomy" id="402600"/>
    <lineage>
        <taxon>Bacteria</taxon>
        <taxon>Bacillati</taxon>
        <taxon>Actinomycetota</taxon>
        <taxon>Actinomycetes</taxon>
        <taxon>Pseudonocardiales</taxon>
        <taxon>Pseudonocardiaceae</taxon>
        <taxon>Lentzea</taxon>
    </lineage>
</organism>
<protein>
    <submittedName>
        <fullName evidence="1">Uncharacterized protein</fullName>
    </submittedName>
</protein>